<accession>A0A5J5A1N0</accession>
<dbReference type="GO" id="GO:0005768">
    <property type="term" value="C:endosome"/>
    <property type="evidence" value="ECO:0007669"/>
    <property type="project" value="TreeGrafter"/>
</dbReference>
<dbReference type="PANTHER" id="PTHR10555">
    <property type="entry name" value="SORTING NEXIN"/>
    <property type="match status" value="1"/>
</dbReference>
<gene>
    <name evidence="1" type="ORF">F0562_011377</name>
</gene>
<organism evidence="1 2">
    <name type="scientific">Nyssa sinensis</name>
    <dbReference type="NCBI Taxonomy" id="561372"/>
    <lineage>
        <taxon>Eukaryota</taxon>
        <taxon>Viridiplantae</taxon>
        <taxon>Streptophyta</taxon>
        <taxon>Embryophyta</taxon>
        <taxon>Tracheophyta</taxon>
        <taxon>Spermatophyta</taxon>
        <taxon>Magnoliopsida</taxon>
        <taxon>eudicotyledons</taxon>
        <taxon>Gunneridae</taxon>
        <taxon>Pentapetalae</taxon>
        <taxon>asterids</taxon>
        <taxon>Cornales</taxon>
        <taxon>Nyssaceae</taxon>
        <taxon>Nyssa</taxon>
    </lineage>
</organism>
<dbReference type="OrthoDB" id="5227681at2759"/>
<dbReference type="GO" id="GO:0035091">
    <property type="term" value="F:phosphatidylinositol binding"/>
    <property type="evidence" value="ECO:0007669"/>
    <property type="project" value="TreeGrafter"/>
</dbReference>
<dbReference type="Proteomes" id="UP000325577">
    <property type="component" value="Linkage Group LG4"/>
</dbReference>
<reference evidence="1 2" key="1">
    <citation type="submission" date="2019-09" db="EMBL/GenBank/DDBJ databases">
        <title>A chromosome-level genome assembly of the Chinese tupelo Nyssa sinensis.</title>
        <authorList>
            <person name="Yang X."/>
            <person name="Kang M."/>
            <person name="Yang Y."/>
            <person name="Xiong H."/>
            <person name="Wang M."/>
            <person name="Zhang Z."/>
            <person name="Wang Z."/>
            <person name="Wu H."/>
            <person name="Ma T."/>
            <person name="Liu J."/>
            <person name="Xi Z."/>
        </authorList>
    </citation>
    <scope>NUCLEOTIDE SEQUENCE [LARGE SCALE GENOMIC DNA]</scope>
    <source>
        <strain evidence="1">J267</strain>
        <tissue evidence="1">Leaf</tissue>
    </source>
</reference>
<dbReference type="Gene3D" id="1.20.1270.60">
    <property type="entry name" value="Arfaptin homology (AH) domain/BAR domain"/>
    <property type="match status" value="1"/>
</dbReference>
<protein>
    <submittedName>
        <fullName evidence="1">Uncharacterized protein</fullName>
    </submittedName>
</protein>
<evidence type="ECO:0000313" key="2">
    <source>
        <dbReference type="Proteomes" id="UP000325577"/>
    </source>
</evidence>
<name>A0A5J5A1N0_9ASTE</name>
<evidence type="ECO:0000313" key="1">
    <source>
        <dbReference type="EMBL" id="KAA8524985.1"/>
    </source>
</evidence>
<proteinExistence type="predicted"/>
<dbReference type="AlphaFoldDB" id="A0A5J5A1N0"/>
<sequence>MERARSQETGVFEKKPADLMQIFKDVQSKVSDMVLGKEKPVEESNPEYEKLKHYIFELEDHLAEAQKHAYRLVKRHRELGQSLSDFGNAVKLLVACEGNALGKAFSELGVKSEILSIKLQRRNKLRLTRSERMADVEYGYEEVSHLVGACMYV</sequence>
<keyword evidence="2" id="KW-1185">Reference proteome</keyword>
<dbReference type="EMBL" id="CM018047">
    <property type="protein sequence ID" value="KAA8524985.1"/>
    <property type="molecule type" value="Genomic_DNA"/>
</dbReference>
<dbReference type="InterPro" id="IPR027267">
    <property type="entry name" value="AH/BAR_dom_sf"/>
</dbReference>
<dbReference type="PANTHER" id="PTHR10555:SF170">
    <property type="entry name" value="FI18122P1"/>
    <property type="match status" value="1"/>
</dbReference>